<evidence type="ECO:0000256" key="8">
    <source>
        <dbReference type="SAM" id="MobiDB-lite"/>
    </source>
</evidence>
<accession>A0A1W0XF08</accession>
<dbReference type="GO" id="GO:0000978">
    <property type="term" value="F:RNA polymerase II cis-regulatory region sequence-specific DNA binding"/>
    <property type="evidence" value="ECO:0007669"/>
    <property type="project" value="TreeGrafter"/>
</dbReference>
<dbReference type="AlphaFoldDB" id="A0A1W0XF08"/>
<gene>
    <name evidence="10" type="ORF">BV898_00198</name>
</gene>
<dbReference type="InterPro" id="IPR040223">
    <property type="entry name" value="PAR_bZIP"/>
</dbReference>
<keyword evidence="5" id="KW-0804">Transcription</keyword>
<evidence type="ECO:0000259" key="9">
    <source>
        <dbReference type="PROSITE" id="PS50217"/>
    </source>
</evidence>
<name>A0A1W0XF08_HYPEX</name>
<dbReference type="Gene3D" id="1.20.5.170">
    <property type="match status" value="1"/>
</dbReference>
<evidence type="ECO:0000256" key="4">
    <source>
        <dbReference type="ARBA" id="ARBA00023125"/>
    </source>
</evidence>
<dbReference type="Proteomes" id="UP000192578">
    <property type="component" value="Unassembled WGS sequence"/>
</dbReference>
<dbReference type="PROSITE" id="PS50217">
    <property type="entry name" value="BZIP"/>
    <property type="match status" value="1"/>
</dbReference>
<proteinExistence type="inferred from homology"/>
<evidence type="ECO:0000256" key="6">
    <source>
        <dbReference type="ARBA" id="ARBA00023242"/>
    </source>
</evidence>
<dbReference type="OrthoDB" id="6022300at2759"/>
<dbReference type="InterPro" id="IPR004827">
    <property type="entry name" value="bZIP"/>
</dbReference>
<comment type="caution">
    <text evidence="10">The sequence shown here is derived from an EMBL/GenBank/DDBJ whole genome shotgun (WGS) entry which is preliminary data.</text>
</comment>
<feature type="domain" description="BZIP" evidence="9">
    <location>
        <begin position="155"/>
        <end position="218"/>
    </location>
</feature>
<dbReference type="FunFam" id="1.20.5.170:FF:000025">
    <property type="entry name" value="nuclear factor interleukin-3-regulated protein-like"/>
    <property type="match status" value="1"/>
</dbReference>
<evidence type="ECO:0000313" key="11">
    <source>
        <dbReference type="Proteomes" id="UP000192578"/>
    </source>
</evidence>
<protein>
    <recommendedName>
        <fullName evidence="9">BZIP domain-containing protein</fullName>
    </recommendedName>
</protein>
<feature type="coiled-coil region" evidence="7">
    <location>
        <begin position="187"/>
        <end position="214"/>
    </location>
</feature>
<dbReference type="PANTHER" id="PTHR11988:SF55">
    <property type="entry name" value="BZIP DOMAIN-CONTAINING PROTEIN"/>
    <property type="match status" value="1"/>
</dbReference>
<dbReference type="CDD" id="cd14695">
    <property type="entry name" value="bZIP_HLF"/>
    <property type="match status" value="1"/>
</dbReference>
<feature type="compositionally biased region" description="Basic and acidic residues" evidence="8">
    <location>
        <begin position="145"/>
        <end position="155"/>
    </location>
</feature>
<keyword evidence="6" id="KW-0539">Nucleus</keyword>
<dbReference type="PANTHER" id="PTHR11988">
    <property type="entry name" value="THYROTROPH EMBRYONIC FACTOR RELATED"/>
    <property type="match status" value="1"/>
</dbReference>
<keyword evidence="4" id="KW-0238">DNA-binding</keyword>
<organism evidence="10 11">
    <name type="scientific">Hypsibius exemplaris</name>
    <name type="common">Freshwater tardigrade</name>
    <dbReference type="NCBI Taxonomy" id="2072580"/>
    <lineage>
        <taxon>Eukaryota</taxon>
        <taxon>Metazoa</taxon>
        <taxon>Ecdysozoa</taxon>
        <taxon>Tardigrada</taxon>
        <taxon>Eutardigrada</taxon>
        <taxon>Parachela</taxon>
        <taxon>Hypsibioidea</taxon>
        <taxon>Hypsibiidae</taxon>
        <taxon>Hypsibius</taxon>
    </lineage>
</organism>
<comment type="similarity">
    <text evidence="2">Belongs to the bZIP family. NFIL3 subfamily.</text>
</comment>
<evidence type="ECO:0000256" key="2">
    <source>
        <dbReference type="ARBA" id="ARBA00006079"/>
    </source>
</evidence>
<evidence type="ECO:0000313" key="10">
    <source>
        <dbReference type="EMBL" id="OQV26070.1"/>
    </source>
</evidence>
<dbReference type="SMART" id="SM00338">
    <property type="entry name" value="BRLZ"/>
    <property type="match status" value="1"/>
</dbReference>
<keyword evidence="7" id="KW-0175">Coiled coil</keyword>
<dbReference type="InterPro" id="IPR046347">
    <property type="entry name" value="bZIP_sf"/>
</dbReference>
<feature type="region of interest" description="Disordered" evidence="8">
    <location>
        <begin position="133"/>
        <end position="155"/>
    </location>
</feature>
<keyword evidence="3" id="KW-0805">Transcription regulation</keyword>
<dbReference type="EMBL" id="MTYJ01000001">
    <property type="protein sequence ID" value="OQV26070.1"/>
    <property type="molecule type" value="Genomic_DNA"/>
</dbReference>
<dbReference type="SUPFAM" id="SSF57959">
    <property type="entry name" value="Leucine zipper domain"/>
    <property type="match status" value="1"/>
</dbReference>
<dbReference type="GO" id="GO:0000981">
    <property type="term" value="F:DNA-binding transcription factor activity, RNA polymerase II-specific"/>
    <property type="evidence" value="ECO:0007669"/>
    <property type="project" value="TreeGrafter"/>
</dbReference>
<feature type="compositionally biased region" description="Low complexity" evidence="8">
    <location>
        <begin position="36"/>
        <end position="48"/>
    </location>
</feature>
<evidence type="ECO:0000256" key="3">
    <source>
        <dbReference type="ARBA" id="ARBA00023015"/>
    </source>
</evidence>
<evidence type="ECO:0000256" key="5">
    <source>
        <dbReference type="ARBA" id="ARBA00023163"/>
    </source>
</evidence>
<evidence type="ECO:0000256" key="1">
    <source>
        <dbReference type="ARBA" id="ARBA00004123"/>
    </source>
</evidence>
<comment type="subcellular location">
    <subcellularLocation>
        <location evidence="1">Nucleus</location>
    </subcellularLocation>
</comment>
<keyword evidence="11" id="KW-1185">Reference proteome</keyword>
<sequence length="249" mass="27947">MAHHQQDNQSFGSFKMELNNGSTPSLGSAEEDSMTGSDNSGSNNSLLDYQGSSHPALNGSVILGEYNLQTGSFMDTKSSSFRRMNEKRMDIRGGYGGQHGNVIYENLNGFNSFTSDSFLEGNPQLLIRAISSVSNSHASRRPRSEKKPIPAEKKDGKYFERRKRNNHAAKKSRDYRKQREDEVAMRANQLEKDNAILKAQLHTLREEATSLQQMLMQRQLQRQQQQQQATANFNRFSSFAHGGGGHISV</sequence>
<reference evidence="11" key="1">
    <citation type="submission" date="2017-01" db="EMBL/GenBank/DDBJ databases">
        <title>Comparative genomics of anhydrobiosis in the tardigrade Hypsibius dujardini.</title>
        <authorList>
            <person name="Yoshida Y."/>
            <person name="Koutsovoulos G."/>
            <person name="Laetsch D."/>
            <person name="Stevens L."/>
            <person name="Kumar S."/>
            <person name="Horikawa D."/>
            <person name="Ishino K."/>
            <person name="Komine S."/>
            <person name="Tomita M."/>
            <person name="Blaxter M."/>
            <person name="Arakawa K."/>
        </authorList>
    </citation>
    <scope>NUCLEOTIDE SEQUENCE [LARGE SCALE GENOMIC DNA]</scope>
    <source>
        <strain evidence="11">Z151</strain>
    </source>
</reference>
<evidence type="ECO:0000256" key="7">
    <source>
        <dbReference type="SAM" id="Coils"/>
    </source>
</evidence>
<feature type="region of interest" description="Disordered" evidence="8">
    <location>
        <begin position="1"/>
        <end position="51"/>
    </location>
</feature>
<dbReference type="GO" id="GO:0005634">
    <property type="term" value="C:nucleus"/>
    <property type="evidence" value="ECO:0007669"/>
    <property type="project" value="UniProtKB-SubCell"/>
</dbReference>
<dbReference type="Pfam" id="PF07716">
    <property type="entry name" value="bZIP_2"/>
    <property type="match status" value="1"/>
</dbReference>